<keyword evidence="1" id="KW-0472">Membrane</keyword>
<feature type="transmembrane region" description="Helical" evidence="1">
    <location>
        <begin position="52"/>
        <end position="76"/>
    </location>
</feature>
<dbReference type="Proteomes" id="UP000663864">
    <property type="component" value="Unassembled WGS sequence"/>
</dbReference>
<organism evidence="2 4">
    <name type="scientific">Rotaria sordida</name>
    <dbReference type="NCBI Taxonomy" id="392033"/>
    <lineage>
        <taxon>Eukaryota</taxon>
        <taxon>Metazoa</taxon>
        <taxon>Spiralia</taxon>
        <taxon>Gnathifera</taxon>
        <taxon>Rotifera</taxon>
        <taxon>Eurotatoria</taxon>
        <taxon>Bdelloidea</taxon>
        <taxon>Philodinida</taxon>
        <taxon>Philodinidae</taxon>
        <taxon>Rotaria</taxon>
    </lineage>
</organism>
<gene>
    <name evidence="3" type="ORF">JBS370_LOCUS10693</name>
    <name evidence="2" type="ORF">ZHD862_LOCUS1486</name>
</gene>
<feature type="transmembrane region" description="Helical" evidence="1">
    <location>
        <begin position="179"/>
        <end position="199"/>
    </location>
</feature>
<dbReference type="EMBL" id="CAJOBD010000788">
    <property type="protein sequence ID" value="CAF3719409.1"/>
    <property type="molecule type" value="Genomic_DNA"/>
</dbReference>
<evidence type="ECO:0000313" key="2">
    <source>
        <dbReference type="EMBL" id="CAF0782810.1"/>
    </source>
</evidence>
<comment type="caution">
    <text evidence="2">The sequence shown here is derived from an EMBL/GenBank/DDBJ whole genome shotgun (WGS) entry which is preliminary data.</text>
</comment>
<sequence length="619" mass="73909">MNLTINNNDTTIKLLNGSLWFQQFQQKFLYSQFGTSHQRILRPQQQRKRFSYLQMIEICLLYFILMENLIIFILTYQKKLSKQPLFNTNDPQQQQQQQSQQQSQQHRSIIFPSKSVLYNCLHRNWIRAYSFSNVCLSLVYFIILIIKHYHPNLLHYSSITFYSLPLTLVQQILINFSTFHLFIISISILQYFIRYYRLIKNKYTLNAYNGKNLLITKHTNVALILSGSLALIFGYNYIFYTPKHSQTIKLLPLITLNMILLPLIDFIIFIFIIVCCIINLYKNNILIEHDILFDSQLQQQQLTNNIRSTVEKSTCTKCYTKFLQQNRNIFQDTDPYTSLHSQFFGAHRGSSTLPSLTRLDDKRKYSTISYENIPMINDYHSRLRASYPGQTNRNFHLNKCNHSQQDFSQEQQMDIRQNSTNDLFLQTTLIKLKRQRSSCHLCYRLLLLFLLKYVLCTFPQHIIQMLFHLKQFYEYIIKDNLSNNILFEHNELILTICRFLFLFARFGDSLLLTHLPNLIKKYFPCWCHFNSKLLCKNESYQRPSHQILVKNTDSSIHEPLSGDNLSISNDLINQQELQQQRQNLSMKEFSHTKNHHFRLRFQFVPIWSNKRPRLFKENC</sequence>
<reference evidence="2" key="1">
    <citation type="submission" date="2021-02" db="EMBL/GenBank/DDBJ databases">
        <authorList>
            <person name="Nowell W R."/>
        </authorList>
    </citation>
    <scope>NUCLEOTIDE SEQUENCE</scope>
</reference>
<name>A0A813RM37_9BILA</name>
<dbReference type="EMBL" id="CAJNOT010000026">
    <property type="protein sequence ID" value="CAF0782810.1"/>
    <property type="molecule type" value="Genomic_DNA"/>
</dbReference>
<dbReference type="AlphaFoldDB" id="A0A813RM37"/>
<proteinExistence type="predicted"/>
<feature type="transmembrane region" description="Helical" evidence="1">
    <location>
        <begin position="220"/>
        <end position="239"/>
    </location>
</feature>
<accession>A0A813RM37</accession>
<protein>
    <submittedName>
        <fullName evidence="2">Uncharacterized protein</fullName>
    </submittedName>
</protein>
<feature type="transmembrane region" description="Helical" evidence="1">
    <location>
        <begin position="441"/>
        <end position="463"/>
    </location>
</feature>
<keyword evidence="1" id="KW-1133">Transmembrane helix</keyword>
<dbReference type="Proteomes" id="UP000663836">
    <property type="component" value="Unassembled WGS sequence"/>
</dbReference>
<evidence type="ECO:0000313" key="4">
    <source>
        <dbReference type="Proteomes" id="UP000663864"/>
    </source>
</evidence>
<keyword evidence="1" id="KW-0812">Transmembrane</keyword>
<feature type="transmembrane region" description="Helical" evidence="1">
    <location>
        <begin position="126"/>
        <end position="146"/>
    </location>
</feature>
<feature type="transmembrane region" description="Helical" evidence="1">
    <location>
        <begin position="259"/>
        <end position="281"/>
    </location>
</feature>
<evidence type="ECO:0000256" key="1">
    <source>
        <dbReference type="SAM" id="Phobius"/>
    </source>
</evidence>
<evidence type="ECO:0000313" key="3">
    <source>
        <dbReference type="EMBL" id="CAF3719409.1"/>
    </source>
</evidence>